<dbReference type="Proteomes" id="UP001206925">
    <property type="component" value="Unassembled WGS sequence"/>
</dbReference>
<keyword evidence="2" id="KW-0812">Transmembrane</keyword>
<evidence type="ECO:0000256" key="1">
    <source>
        <dbReference type="ARBA" id="ARBA00044504"/>
    </source>
</evidence>
<dbReference type="PANTHER" id="PTHR11654">
    <property type="entry name" value="OLIGOPEPTIDE TRANSPORTER-RELATED"/>
    <property type="match status" value="1"/>
</dbReference>
<proteinExistence type="inferred from homology"/>
<reference evidence="3" key="1">
    <citation type="submission" date="2022-06" db="EMBL/GenBank/DDBJ databases">
        <title>Uncovering the hologenomic basis of an extraordinary plant invasion.</title>
        <authorList>
            <person name="Bieker V.C."/>
            <person name="Martin M.D."/>
            <person name="Gilbert T."/>
            <person name="Hodgins K."/>
            <person name="Battlay P."/>
            <person name="Petersen B."/>
            <person name="Wilson J."/>
        </authorList>
    </citation>
    <scope>NUCLEOTIDE SEQUENCE</scope>
    <source>
        <strain evidence="3">AA19_3_7</strain>
        <tissue evidence="3">Leaf</tissue>
    </source>
</reference>
<evidence type="ECO:0000313" key="4">
    <source>
        <dbReference type="Proteomes" id="UP001206925"/>
    </source>
</evidence>
<organism evidence="3 4">
    <name type="scientific">Ambrosia artemisiifolia</name>
    <name type="common">Common ragweed</name>
    <dbReference type="NCBI Taxonomy" id="4212"/>
    <lineage>
        <taxon>Eukaryota</taxon>
        <taxon>Viridiplantae</taxon>
        <taxon>Streptophyta</taxon>
        <taxon>Embryophyta</taxon>
        <taxon>Tracheophyta</taxon>
        <taxon>Spermatophyta</taxon>
        <taxon>Magnoliopsida</taxon>
        <taxon>eudicotyledons</taxon>
        <taxon>Gunneridae</taxon>
        <taxon>Pentapetalae</taxon>
        <taxon>asterids</taxon>
        <taxon>campanulids</taxon>
        <taxon>Asterales</taxon>
        <taxon>Asteraceae</taxon>
        <taxon>Asteroideae</taxon>
        <taxon>Heliantheae alliance</taxon>
        <taxon>Heliantheae</taxon>
        <taxon>Ambrosia</taxon>
    </lineage>
</organism>
<gene>
    <name evidence="3" type="ORF">M8C21_012378</name>
</gene>
<accession>A0AAD5G5K9</accession>
<evidence type="ECO:0000313" key="3">
    <source>
        <dbReference type="EMBL" id="KAI7729700.1"/>
    </source>
</evidence>
<feature type="transmembrane region" description="Helical" evidence="2">
    <location>
        <begin position="48"/>
        <end position="67"/>
    </location>
</feature>
<dbReference type="InterPro" id="IPR036259">
    <property type="entry name" value="MFS_trans_sf"/>
</dbReference>
<dbReference type="Gene3D" id="1.20.1250.20">
    <property type="entry name" value="MFS general substrate transporter like domains"/>
    <property type="match status" value="1"/>
</dbReference>
<dbReference type="EMBL" id="JAMZMK010010931">
    <property type="protein sequence ID" value="KAI7729700.1"/>
    <property type="molecule type" value="Genomic_DNA"/>
</dbReference>
<dbReference type="SUPFAM" id="SSF103473">
    <property type="entry name" value="MFS general substrate transporter"/>
    <property type="match status" value="1"/>
</dbReference>
<keyword evidence="2" id="KW-0472">Membrane</keyword>
<comment type="caution">
    <text evidence="3">The sequence shown here is derived from an EMBL/GenBank/DDBJ whole genome shotgun (WGS) entry which is preliminary data.</text>
</comment>
<keyword evidence="2" id="KW-1133">Transmembrane helix</keyword>
<name>A0AAD5G5K9_AMBAR</name>
<dbReference type="AlphaFoldDB" id="A0AAD5G5K9"/>
<sequence length="139" mass="15599">MRISDDMKLLYMANEACERLAMVGFQTNMISYLTQQLHMPMTKAANTFNNFGGTGSLTPLLWAFIAYSFAGRFWTITVAYIIYQIGMISLTLSAILPKLRPPTYQNGQVFQEANTGQLTISYKAYRTSYKKGVAGCFTS</sequence>
<protein>
    <submittedName>
        <fullName evidence="3">Uncharacterized protein</fullName>
    </submittedName>
</protein>
<keyword evidence="4" id="KW-1185">Reference proteome</keyword>
<comment type="similarity">
    <text evidence="1">Belongs to the major facilitator superfamily. Phosphate:H(+) symporter (TC 2.A.1.9) family.</text>
</comment>
<feature type="transmembrane region" description="Helical" evidence="2">
    <location>
        <begin position="73"/>
        <end position="96"/>
    </location>
</feature>
<evidence type="ECO:0000256" key="2">
    <source>
        <dbReference type="SAM" id="Phobius"/>
    </source>
</evidence>